<dbReference type="EMBL" id="RSCL01000024">
    <property type="protein sequence ID" value="RUT00353.1"/>
    <property type="molecule type" value="Genomic_DNA"/>
</dbReference>
<reference evidence="2" key="1">
    <citation type="submission" date="2018-12" db="EMBL/GenBank/DDBJ databases">
        <authorList>
            <person name="Will S."/>
            <person name="Neumann-Schaal M."/>
            <person name="Henke P."/>
        </authorList>
    </citation>
    <scope>NUCLEOTIDE SEQUENCE</scope>
    <source>
        <strain evidence="2">PCC 7102</strain>
    </source>
</reference>
<dbReference type="SUPFAM" id="SSF53448">
    <property type="entry name" value="Nucleotide-diphospho-sugar transferases"/>
    <property type="match status" value="1"/>
</dbReference>
<dbReference type="OrthoDB" id="285216at2"/>
<evidence type="ECO:0000259" key="1">
    <source>
        <dbReference type="Pfam" id="PF12804"/>
    </source>
</evidence>
<dbReference type="Pfam" id="PF12804">
    <property type="entry name" value="NTP_transf_3"/>
    <property type="match status" value="1"/>
</dbReference>
<dbReference type="AlphaFoldDB" id="A0A433V2N7"/>
<dbReference type="PANTHER" id="PTHR43777:SF1">
    <property type="entry name" value="MOLYBDENUM COFACTOR CYTIDYLYLTRANSFERASE"/>
    <property type="match status" value="1"/>
</dbReference>
<dbReference type="CDD" id="cd04182">
    <property type="entry name" value="GT_2_like_f"/>
    <property type="match status" value="1"/>
</dbReference>
<accession>A0A433V2N7</accession>
<feature type="domain" description="MobA-like NTP transferase" evidence="1">
    <location>
        <begin position="10"/>
        <end position="171"/>
    </location>
</feature>
<dbReference type="GO" id="GO:0016779">
    <property type="term" value="F:nucleotidyltransferase activity"/>
    <property type="evidence" value="ECO:0007669"/>
    <property type="project" value="UniProtKB-ARBA"/>
</dbReference>
<organism evidence="2 3">
    <name type="scientific">Dulcicalothrix desertica PCC 7102</name>
    <dbReference type="NCBI Taxonomy" id="232991"/>
    <lineage>
        <taxon>Bacteria</taxon>
        <taxon>Bacillati</taxon>
        <taxon>Cyanobacteriota</taxon>
        <taxon>Cyanophyceae</taxon>
        <taxon>Nostocales</taxon>
        <taxon>Calotrichaceae</taxon>
        <taxon>Dulcicalothrix</taxon>
    </lineage>
</organism>
<name>A0A433V2N7_9CYAN</name>
<sequence>MKSLQQVGIVILAAGASTRMGTPKQLLNFQGRSFLRHTIEIALASVCKPVIVVLGANASQIRNEISELPVVIVENHNWRQGMGGSIQAGIKTLEHNSNIDGAILLLCDQPFISVDIINQLVEAFYTTGKPIIASEYKHTLGVPALFSRQIFPELMNLNTASGAKQVIQKYNKLVHTVSFELGAIDIDTPEEYEQLNI</sequence>
<protein>
    <recommendedName>
        <fullName evidence="1">MobA-like NTP transferase domain-containing protein</fullName>
    </recommendedName>
</protein>
<dbReference type="InterPro" id="IPR025877">
    <property type="entry name" value="MobA-like_NTP_Trfase"/>
</dbReference>
<keyword evidence="3" id="KW-1185">Reference proteome</keyword>
<dbReference type="Proteomes" id="UP000271624">
    <property type="component" value="Unassembled WGS sequence"/>
</dbReference>
<gene>
    <name evidence="2" type="ORF">DSM106972_074810</name>
</gene>
<evidence type="ECO:0000313" key="2">
    <source>
        <dbReference type="EMBL" id="RUT00353.1"/>
    </source>
</evidence>
<dbReference type="Gene3D" id="3.90.550.10">
    <property type="entry name" value="Spore Coat Polysaccharide Biosynthesis Protein SpsA, Chain A"/>
    <property type="match status" value="1"/>
</dbReference>
<comment type="caution">
    <text evidence="2">The sequence shown here is derived from an EMBL/GenBank/DDBJ whole genome shotgun (WGS) entry which is preliminary data.</text>
</comment>
<reference evidence="2" key="2">
    <citation type="journal article" date="2019" name="Genome Biol. Evol.">
        <title>Day and night: Metabolic profiles and evolutionary relationships of six axenic non-marine cyanobacteria.</title>
        <authorList>
            <person name="Will S.E."/>
            <person name="Henke P."/>
            <person name="Boedeker C."/>
            <person name="Huang S."/>
            <person name="Brinkmann H."/>
            <person name="Rohde M."/>
            <person name="Jarek M."/>
            <person name="Friedl T."/>
            <person name="Seufert S."/>
            <person name="Schumacher M."/>
            <person name="Overmann J."/>
            <person name="Neumann-Schaal M."/>
            <person name="Petersen J."/>
        </authorList>
    </citation>
    <scope>NUCLEOTIDE SEQUENCE [LARGE SCALE GENOMIC DNA]</scope>
    <source>
        <strain evidence="2">PCC 7102</strain>
    </source>
</reference>
<proteinExistence type="predicted"/>
<dbReference type="RefSeq" id="WP_127085570.1">
    <property type="nucleotide sequence ID" value="NZ_RSCL01000024.1"/>
</dbReference>
<dbReference type="InterPro" id="IPR029044">
    <property type="entry name" value="Nucleotide-diphossugar_trans"/>
</dbReference>
<dbReference type="PANTHER" id="PTHR43777">
    <property type="entry name" value="MOLYBDENUM COFACTOR CYTIDYLYLTRANSFERASE"/>
    <property type="match status" value="1"/>
</dbReference>
<evidence type="ECO:0000313" key="3">
    <source>
        <dbReference type="Proteomes" id="UP000271624"/>
    </source>
</evidence>